<sequence>MKNVLFFCTLFSFIFFANSVYAGSLGKTKGIHSSANTDSEIIENAAPFANPITVTATGGTLNATYATLLDAINAIMAGTHTGTVTCTVTDGWAETAPAGGYTIFGLFYATLNIKKSGAGANPTFTASAGQTAGSLTDAVFKLVGASNVTIDGFTIKENAANTTLTGSNNMTEFGIALLESDLLTFGLAGSQNNTIKNCTISLNRNYLNSYGIYSNVVHTSASISTSVIYLFPGAGNANSNNKIYSNNISNVNTAIVFVGSSTSSTYQDIGNDIGGSSAATANTITNWGNDTKSSIPLNVTGTVAAIYANHQQGINISYNTITSASLSTSAATRAIYQNYSTISPSSGSFTNTISNNTLTVTTSVSPTFEVIRTEQLSSISGVTFNITNNTITGCSTAGNFTGIVNTSAPGTLNMNSNTIKNITMSGATSAFTGFSNSGNCATAININSNNIGVAGAGGNISFSVASTGAFTGFSNTGGGAAAALSIQTNNINRLSDITAASSSHTYILNSASTLSQNISSNAFNLLDVNTTGNIIFISNNGVTLTSSGTQTVSNNSIGTSYRKRGAGGSITLYISASGTSAIGSTITHSGNNFSNITLASGTSQMLGWSSTDASGTAGPTRTITNNTFSNWINCNTTDVLIVSKSTAATVTGNTISSISASGNITAFSCSNGAVDFSSNNINTLVTTGTNITAVNVGQLTGFTSAKNKIYDLQATNAAGTVYGYAIGNITNSITLSNNYIGNLLAPSSANEAIRAFNISASNGGATVNLYSNTVYLNASSSGANFGSSGVYHTTNASANNGALNMRNNIIVNTSTATGTGVTAAYRRSSTDLTNYNANSNNNLLYAGAASATNLLFYDGTNADQTIDTYLERVYPRDNATITEAPNFLSANGANANFLHISTLIPTQIESGGANISGVTTDYDGDTRNASTPDIGADEFAGLGVPFATIAGGSSTEPLTISSLITTQAGAVLNFDIQVTDDGYRVGGGDDVLPTQFSKLSFLQGTGNDIADWTQAIAGAELSDGINTPVTATIKTTSIVFSGISTTSGSLGYIADEANKTYILKIWLKTSLGGTLPATIDGLNFAFKVDRTNFVTPSFGVSTQFRTGAGVTESGPNNNAVDVAATNLFFVTQPSNTQATVVMSPAVTVQAADVNGNRDLNNTALITLSLDGSSCNGIQNNTATAVAGLATFSNITLSVFESNVTLTATASPLTAATSNLFDILSTASNTTITLAKWNFDDQNATVDVNTVANASKVISTVGGTSAIGYTLAGATGFSASATSWGSGNGVKYWQIDISTLNYNTLKIYSKQRSTSSNGPRDFRLEYKVGSGGTWTAVTGGTITVADNFTSGVLSNLALPVACENQSQVFLRWIMTSNTSVSGGSITSGGSSRIDDIIVTGLSSSLIAGLYYKTNGSGKFESGCTWLSSVDNSSFQQASAAPDNTAASITILNGHTVTINNPVSLDELTINLGGTLVLANTTLTLNDGTGTDLVVNGTFKDSAASGKGVTFSTSTWSLGSNGTFIKCRNSSSTGYRDNYETGMANIPSTSNWIIRYSGAGDVSFTTVGGTVYPNLTVESSNGAWSPGATSRFTGSTGFATVKGNFDIGGTGTGTVTITNDNTNATPMQIVGNLIVRSGNTLNNSATVGTAGTGFEVKGNVQVDGTFNLNGGGTDSLILSRNGVQDISGTGTINLNNLHIKNSGAGVTLSRNLAVDKVLKLESGILSIQSNTLGINGTLTTVSGSLASTSSSNITIGGTGTSTGIGTLVFNSYPATLNNLTLNRTMSAGIKTHSVLLGGNLTTNSLTFNNGILAIGNNLLSTTSTNGTAAAVNVWAAGTDSTSLRQSFVALCDGSGNPITTTDGSTGFRVNNLGSTEVFLPVGYNFVTSPNRISLKNNGTADNYTITMFKGDIGGTPLPRVNLIWHVVEGTAGGSQVSMKLFFLKRLGIYQTAQDEVEDGFVWTDARLLHRIVSLSNGGFANTSGGGTNGANDIFNFTGSANNTEVFAAYTFGNSGDNTTNQTANGITDFSGLANFSVANSGTIILPVNFVQVKAWQLGTQVKIEWKVGTEINTDHYEVERAGNGINFNTIANVKANGSSTYQSTDALPLAAANYYRIKAVDKDGHIIQSQIVLVKTGNLPSGIAVYPNPVKQRIAMVQFTNMPAATYTLVVYGVNGTRLLQTQIAHTGGAAAYPLVLPATWANGIYQLHVVGNNYHNTQKIVVE</sequence>
<accession>A0A8J8FBD0</accession>
<dbReference type="SUPFAM" id="SSF51126">
    <property type="entry name" value="Pectin lyase-like"/>
    <property type="match status" value="1"/>
</dbReference>
<comment type="caution">
    <text evidence="2">The sequence shown here is derived from an EMBL/GenBank/DDBJ whole genome shotgun (WGS) entry which is preliminary data.</text>
</comment>
<name>A0A8J8FBD0_9BACT</name>
<feature type="chain" id="PRO_5035296744" description="F5/8 type C domain-containing protein" evidence="1">
    <location>
        <begin position="23"/>
        <end position="2222"/>
    </location>
</feature>
<evidence type="ECO:0000256" key="1">
    <source>
        <dbReference type="SAM" id="SignalP"/>
    </source>
</evidence>
<keyword evidence="1" id="KW-0732">Signal</keyword>
<feature type="signal peptide" evidence="1">
    <location>
        <begin position="1"/>
        <end position="22"/>
    </location>
</feature>
<dbReference type="SMART" id="SM00710">
    <property type="entry name" value="PbH1"/>
    <property type="match status" value="11"/>
</dbReference>
<protein>
    <recommendedName>
        <fullName evidence="4">F5/8 type C domain-containing protein</fullName>
    </recommendedName>
</protein>
<dbReference type="EMBL" id="WHPF01000002">
    <property type="protein sequence ID" value="NNV54447.1"/>
    <property type="molecule type" value="Genomic_DNA"/>
</dbReference>
<keyword evidence="3" id="KW-1185">Reference proteome</keyword>
<proteinExistence type="predicted"/>
<dbReference type="Proteomes" id="UP000598971">
    <property type="component" value="Unassembled WGS sequence"/>
</dbReference>
<evidence type="ECO:0000313" key="2">
    <source>
        <dbReference type="EMBL" id="NNV54447.1"/>
    </source>
</evidence>
<gene>
    <name evidence="2" type="ORF">GD597_03175</name>
</gene>
<dbReference type="RefSeq" id="WP_171606369.1">
    <property type="nucleotide sequence ID" value="NZ_WHPF01000002.1"/>
</dbReference>
<reference evidence="2" key="1">
    <citation type="submission" date="2019-10" db="EMBL/GenBank/DDBJ databases">
        <title>Draft genome sequence of Panacibacter sp. KCS-6.</title>
        <authorList>
            <person name="Yim K.J."/>
        </authorList>
    </citation>
    <scope>NUCLEOTIDE SEQUENCE</scope>
    <source>
        <strain evidence="2">KCS-6</strain>
    </source>
</reference>
<evidence type="ECO:0008006" key="4">
    <source>
        <dbReference type="Google" id="ProtNLM"/>
    </source>
</evidence>
<organism evidence="2 3">
    <name type="scientific">Limnovirga soli</name>
    <dbReference type="NCBI Taxonomy" id="2656915"/>
    <lineage>
        <taxon>Bacteria</taxon>
        <taxon>Pseudomonadati</taxon>
        <taxon>Bacteroidota</taxon>
        <taxon>Chitinophagia</taxon>
        <taxon>Chitinophagales</taxon>
        <taxon>Chitinophagaceae</taxon>
        <taxon>Limnovirga</taxon>
    </lineage>
</organism>
<dbReference type="InterPro" id="IPR011050">
    <property type="entry name" value="Pectin_lyase_fold/virulence"/>
</dbReference>
<evidence type="ECO:0000313" key="3">
    <source>
        <dbReference type="Proteomes" id="UP000598971"/>
    </source>
</evidence>
<dbReference type="InterPro" id="IPR006626">
    <property type="entry name" value="PbH1"/>
</dbReference>